<reference evidence="5 6" key="1">
    <citation type="journal article" date="2006" name="Science">
        <title>Genome of rice cluster I archaea -- the key methane producers in the rice rhizosphere.</title>
        <authorList>
            <person name="Erkel C."/>
            <person name="Kube M."/>
            <person name="Reinhardt R."/>
            <person name="Liesack W."/>
        </authorList>
    </citation>
    <scope>NUCLEOTIDE SEQUENCE [LARGE SCALE GENOMIC DNA]</scope>
    <source>
        <strain evidence="6">DSM 22066 / NBRC 105507 / MRE50</strain>
    </source>
</reference>
<sequence length="449" mass="50678">MSSNGDTKALSYYLEHRKTDDGYKETPMGRIPEEWSIVSIKNIVEKTEQIDPQKQPDKYFKYIDVSSVSNESLKVVSVNEFKGINAPSRARRIVRTDDIIFATIRPNLKRVAIICDDLEGQLCSTAFCVLRCMKNIAEPYFVFQTVTTDRFIGKLCDLQCGSGYPAVTDNDLLDQQILLPPISEQRKIAAILGTLDSLIEETDRVVARTGQLKKGLIQEFLTEGMGNVELEDTALGMIPKHWKCVPFATLSLTYKNGIYKHDKYYGSGYPCIRMYNIADGTVNTINSPLLNVTDAELKEYELAEGDLLINRVNSRDLVGKAGIVPAGLGHVTFESKNIRVRLNRSMILPEFMGLFIQSSMYRNQVNKFVKSAIAQSTINQDDLDNILVPLPPKDEQEKIASVIREINSKITWEIRYRERIELVKKALMQDLLTGRIRVKPDTIAPEATP</sequence>
<dbReference type="KEGG" id="rci:RCIX972"/>
<dbReference type="PATRIC" id="fig|351160.9.peg.1930"/>
<dbReference type="SUPFAM" id="SSF116734">
    <property type="entry name" value="DNA methylase specificity domain"/>
    <property type="match status" value="2"/>
</dbReference>
<evidence type="ECO:0000256" key="1">
    <source>
        <dbReference type="ARBA" id="ARBA00010923"/>
    </source>
</evidence>
<protein>
    <submittedName>
        <fullName evidence="5">Type I restriction modification system,specificity subunit</fullName>
        <ecNumber evidence="5">3.1.21.3</ecNumber>
    </submittedName>
</protein>
<dbReference type="GO" id="GO:0009035">
    <property type="term" value="F:type I site-specific deoxyribonuclease activity"/>
    <property type="evidence" value="ECO:0007669"/>
    <property type="project" value="UniProtKB-EC"/>
</dbReference>
<dbReference type="EMBL" id="AM114193">
    <property type="protein sequence ID" value="CAJ36310.1"/>
    <property type="molecule type" value="Genomic_DNA"/>
</dbReference>
<comment type="similarity">
    <text evidence="1">Belongs to the type-I restriction system S methylase family.</text>
</comment>
<evidence type="ECO:0000313" key="5">
    <source>
        <dbReference type="EMBL" id="CAJ36310.1"/>
    </source>
</evidence>
<dbReference type="PANTHER" id="PTHR30408">
    <property type="entry name" value="TYPE-1 RESTRICTION ENZYME ECOKI SPECIFICITY PROTEIN"/>
    <property type="match status" value="1"/>
</dbReference>
<dbReference type="OrthoDB" id="84651at2157"/>
<evidence type="ECO:0000256" key="2">
    <source>
        <dbReference type="ARBA" id="ARBA00022747"/>
    </source>
</evidence>
<dbReference type="GO" id="GO:0003677">
    <property type="term" value="F:DNA binding"/>
    <property type="evidence" value="ECO:0007669"/>
    <property type="project" value="UniProtKB-KW"/>
</dbReference>
<name>Q0W5N3_METAR</name>
<evidence type="ECO:0000259" key="4">
    <source>
        <dbReference type="Pfam" id="PF01420"/>
    </source>
</evidence>
<keyword evidence="5" id="KW-0378">Hydrolase</keyword>
<dbReference type="EC" id="3.1.21.3" evidence="5"/>
<evidence type="ECO:0000256" key="3">
    <source>
        <dbReference type="ARBA" id="ARBA00023125"/>
    </source>
</evidence>
<dbReference type="AlphaFoldDB" id="Q0W5N3"/>
<feature type="domain" description="Type I restriction modification DNA specificity" evidence="4">
    <location>
        <begin position="295"/>
        <end position="416"/>
    </location>
</feature>
<dbReference type="Proteomes" id="UP000000663">
    <property type="component" value="Chromosome"/>
</dbReference>
<dbReference type="InterPro" id="IPR052021">
    <property type="entry name" value="Type-I_RS_S_subunit"/>
</dbReference>
<dbReference type="Pfam" id="PF01420">
    <property type="entry name" value="Methylase_S"/>
    <property type="match status" value="2"/>
</dbReference>
<dbReference type="InterPro" id="IPR000055">
    <property type="entry name" value="Restrct_endonuc_typeI_TRD"/>
</dbReference>
<dbReference type="REBASE" id="13567">
    <property type="entry name" value="S1.Mar50ORF973P"/>
</dbReference>
<proteinExistence type="inferred from homology"/>
<keyword evidence="2" id="KW-0680">Restriction system</keyword>
<dbReference type="GO" id="GO:0009307">
    <property type="term" value="P:DNA restriction-modification system"/>
    <property type="evidence" value="ECO:0007669"/>
    <property type="project" value="UniProtKB-KW"/>
</dbReference>
<dbReference type="eggNOG" id="arCOG02626">
    <property type="taxonomic scope" value="Archaea"/>
</dbReference>
<accession>Q0W5N3</accession>
<dbReference type="CDD" id="cd17517">
    <property type="entry name" value="RMtype1_S_EcoKI_StySPI-TRD2-CR2_like"/>
    <property type="match status" value="1"/>
</dbReference>
<keyword evidence="3" id="KW-0238">DNA-binding</keyword>
<dbReference type="STRING" id="351160.RCIX972"/>
<organism evidence="5 6">
    <name type="scientific">Methanocella arvoryzae (strain DSM 22066 / NBRC 105507 / MRE50)</name>
    <dbReference type="NCBI Taxonomy" id="351160"/>
    <lineage>
        <taxon>Archaea</taxon>
        <taxon>Methanobacteriati</taxon>
        <taxon>Methanobacteriota</taxon>
        <taxon>Stenosarchaea group</taxon>
        <taxon>Methanomicrobia</taxon>
        <taxon>Methanocellales</taxon>
        <taxon>Methanocellaceae</taxon>
        <taxon>Methanocella</taxon>
    </lineage>
</organism>
<dbReference type="PANTHER" id="PTHR30408:SF12">
    <property type="entry name" value="TYPE I RESTRICTION ENZYME MJAVIII SPECIFICITY SUBUNIT"/>
    <property type="match status" value="1"/>
</dbReference>
<dbReference type="InterPro" id="IPR044946">
    <property type="entry name" value="Restrct_endonuc_typeI_TRD_sf"/>
</dbReference>
<dbReference type="GeneID" id="5145537"/>
<keyword evidence="6" id="KW-1185">Reference proteome</keyword>
<gene>
    <name evidence="5" type="primary">hsdS-1</name>
    <name evidence="5" type="ORF">RCIX972</name>
</gene>
<evidence type="ECO:0000313" key="6">
    <source>
        <dbReference type="Proteomes" id="UP000000663"/>
    </source>
</evidence>
<dbReference type="RefSeq" id="WP_012036210.1">
    <property type="nucleotide sequence ID" value="NC_009464.1"/>
</dbReference>
<dbReference type="Gene3D" id="3.90.220.20">
    <property type="entry name" value="DNA methylase specificity domains"/>
    <property type="match status" value="2"/>
</dbReference>
<feature type="domain" description="Type I restriction modification DNA specificity" evidence="4">
    <location>
        <begin position="32"/>
        <end position="200"/>
    </location>
</feature>